<dbReference type="PANTHER" id="PTHR21014">
    <property type="entry name" value="PHOSPHATIDYLINOSITOL-4,5-BISPHOSPHATE 4-PHOSPHATASE"/>
    <property type="match status" value="1"/>
</dbReference>
<dbReference type="EC" id="3.1.3.78" evidence="4 11"/>
<evidence type="ECO:0000256" key="7">
    <source>
        <dbReference type="ARBA" id="ARBA00022801"/>
    </source>
</evidence>
<evidence type="ECO:0000313" key="14">
    <source>
        <dbReference type="RefSeq" id="XP_013417175.1"/>
    </source>
</evidence>
<dbReference type="InParanoid" id="A0A1S3K3H4"/>
<dbReference type="AlphaFoldDB" id="A0A1S3K3H4"/>
<dbReference type="OrthoDB" id="9939933at2759"/>
<comment type="function">
    <text evidence="11">Catalyzes the hydrolysis of phosphatidylinositol-4,5-bisphosphate (PtdIns-4,5-P2) to phosphatidylinositol-4-phosphate (PtdIns-4-P).</text>
</comment>
<dbReference type="GO" id="GO:0005765">
    <property type="term" value="C:lysosomal membrane"/>
    <property type="evidence" value="ECO:0007669"/>
    <property type="project" value="UniProtKB-SubCell"/>
</dbReference>
<sequence length="255" mass="27103">MADDRTEETAPLLTEQQPTGDSPPAYSPYPSQGTLGVGSNVVTVPPIGPDELPPPYSPAGIPTINCKVCQAPVSIEGKLHQHVVKCGACNEATPIKPPPPGKKYVRCPCNCLLICKGTSQRIACPRPNCKRIINLGPVNATVSIRPPGTSRVICGHCTEPFLFNIHHNALARCPHCRKVSSVGPRFARTRAIIYGLIGLIFLGAGIGVTVGTYEMATHQGGLYVVWIGAFVTGLLLLIRALYFVCMKVSSVEGPA</sequence>
<keyword evidence="13" id="KW-1185">Reference proteome</keyword>
<dbReference type="GeneID" id="106178509"/>
<keyword evidence="5 11" id="KW-0812">Transmembrane</keyword>
<gene>
    <name evidence="14" type="primary">LOC106178509</name>
</gene>
<feature type="transmembrane region" description="Helical" evidence="11">
    <location>
        <begin position="191"/>
        <end position="211"/>
    </location>
</feature>
<organism evidence="13 14">
    <name type="scientific">Lingula anatina</name>
    <name type="common">Brachiopod</name>
    <name type="synonym">Lingula unguis</name>
    <dbReference type="NCBI Taxonomy" id="7574"/>
    <lineage>
        <taxon>Eukaryota</taxon>
        <taxon>Metazoa</taxon>
        <taxon>Spiralia</taxon>
        <taxon>Lophotrochozoa</taxon>
        <taxon>Brachiopoda</taxon>
        <taxon>Linguliformea</taxon>
        <taxon>Lingulata</taxon>
        <taxon>Lingulida</taxon>
        <taxon>Linguloidea</taxon>
        <taxon>Lingulidae</taxon>
        <taxon>Lingula</taxon>
    </lineage>
</organism>
<evidence type="ECO:0000256" key="10">
    <source>
        <dbReference type="ARBA" id="ARBA00023228"/>
    </source>
</evidence>
<evidence type="ECO:0000256" key="3">
    <source>
        <dbReference type="ARBA" id="ARBA00004155"/>
    </source>
</evidence>
<evidence type="ECO:0000256" key="2">
    <source>
        <dbReference type="ARBA" id="ARBA00004107"/>
    </source>
</evidence>
<evidence type="ECO:0000256" key="8">
    <source>
        <dbReference type="ARBA" id="ARBA00022989"/>
    </source>
</evidence>
<protein>
    <recommendedName>
        <fullName evidence="4 11">Phosphatidylinositol-4,5-bisphosphate 4-phosphatase</fullName>
        <ecNumber evidence="4 11">3.1.3.78</ecNumber>
    </recommendedName>
</protein>
<dbReference type="OMA" id="WLRIKIS"/>
<dbReference type="RefSeq" id="XP_013417175.1">
    <property type="nucleotide sequence ID" value="XM_013561721.1"/>
</dbReference>
<dbReference type="FunCoup" id="A0A1S3K3H4">
    <property type="interactions" value="1371"/>
</dbReference>
<reference evidence="14" key="1">
    <citation type="submission" date="2025-08" db="UniProtKB">
        <authorList>
            <consortium name="RefSeq"/>
        </authorList>
    </citation>
    <scope>IDENTIFICATION</scope>
    <source>
        <tissue evidence="14">Gonads</tissue>
    </source>
</reference>
<proteinExistence type="predicted"/>
<dbReference type="PANTHER" id="PTHR21014:SF6">
    <property type="entry name" value="PHOSPHATIDYLINOSITOL-4,5-BISPHOSPHATE 4-PHOSPHATASE"/>
    <property type="match status" value="1"/>
</dbReference>
<evidence type="ECO:0000256" key="4">
    <source>
        <dbReference type="ARBA" id="ARBA00012936"/>
    </source>
</evidence>
<dbReference type="GO" id="GO:0031902">
    <property type="term" value="C:late endosome membrane"/>
    <property type="evidence" value="ECO:0007669"/>
    <property type="project" value="UniProtKB-SubCell"/>
</dbReference>
<keyword evidence="10 11" id="KW-0458">Lysosome</keyword>
<evidence type="ECO:0000256" key="11">
    <source>
        <dbReference type="RuleBase" id="RU365008"/>
    </source>
</evidence>
<dbReference type="InterPro" id="IPR019178">
    <property type="entry name" value="PtdIns-P2-Ptase"/>
</dbReference>
<dbReference type="GO" id="GO:0005886">
    <property type="term" value="C:plasma membrane"/>
    <property type="evidence" value="ECO:0007669"/>
    <property type="project" value="TreeGrafter"/>
</dbReference>
<keyword evidence="8 11" id="KW-1133">Transmembrane helix</keyword>
<evidence type="ECO:0000256" key="9">
    <source>
        <dbReference type="ARBA" id="ARBA00023136"/>
    </source>
</evidence>
<evidence type="ECO:0000256" key="1">
    <source>
        <dbReference type="ARBA" id="ARBA00001261"/>
    </source>
</evidence>
<comment type="subcellular location">
    <subcellularLocation>
        <location evidence="2 11">Late endosome membrane</location>
        <topology evidence="2 11">Multi-pass membrane protein</topology>
    </subcellularLocation>
    <subcellularLocation>
        <location evidence="3 11">Lysosome membrane</location>
        <topology evidence="3 11">Multi-pass membrane protein</topology>
    </subcellularLocation>
</comment>
<evidence type="ECO:0000313" key="13">
    <source>
        <dbReference type="Proteomes" id="UP000085678"/>
    </source>
</evidence>
<evidence type="ECO:0000256" key="12">
    <source>
        <dbReference type="SAM" id="MobiDB-lite"/>
    </source>
</evidence>
<dbReference type="GO" id="GO:0034597">
    <property type="term" value="F:phosphatidylinositol-4,5-bisphosphate 4-phosphatase activity"/>
    <property type="evidence" value="ECO:0007669"/>
    <property type="project" value="UniProtKB-EC"/>
</dbReference>
<evidence type="ECO:0000256" key="5">
    <source>
        <dbReference type="ARBA" id="ARBA00022692"/>
    </source>
</evidence>
<dbReference type="STRING" id="7574.A0A1S3K3H4"/>
<feature type="transmembrane region" description="Helical" evidence="11">
    <location>
        <begin position="223"/>
        <end position="245"/>
    </location>
</feature>
<feature type="region of interest" description="Disordered" evidence="12">
    <location>
        <begin position="1"/>
        <end position="34"/>
    </location>
</feature>
<dbReference type="Proteomes" id="UP000085678">
    <property type="component" value="Unplaced"/>
</dbReference>
<name>A0A1S3K3H4_LINAN</name>
<keyword evidence="9 11" id="KW-0472">Membrane</keyword>
<keyword evidence="7 11" id="KW-0378">Hydrolase</keyword>
<comment type="catalytic activity">
    <reaction evidence="1 11">
        <text>a 1,2-diacyl-sn-glycero-3-phospho-(1D-myo-inositol-4,5-bisphosphate) + H2O = a 1,2-diacyl-sn-glycero-3-phospho-(1D-myo-inositol-5-phosphate) + phosphate</text>
        <dbReference type="Rhea" id="RHEA:25674"/>
        <dbReference type="ChEBI" id="CHEBI:15377"/>
        <dbReference type="ChEBI" id="CHEBI:43474"/>
        <dbReference type="ChEBI" id="CHEBI:57795"/>
        <dbReference type="ChEBI" id="CHEBI:58456"/>
        <dbReference type="EC" id="3.1.3.78"/>
    </reaction>
</comment>
<evidence type="ECO:0000256" key="6">
    <source>
        <dbReference type="ARBA" id="ARBA00022753"/>
    </source>
</evidence>
<dbReference type="GO" id="GO:0046856">
    <property type="term" value="P:phosphatidylinositol dephosphorylation"/>
    <property type="evidence" value="ECO:0007669"/>
    <property type="project" value="InterPro"/>
</dbReference>
<dbReference type="GO" id="GO:0030670">
    <property type="term" value="C:phagocytic vesicle membrane"/>
    <property type="evidence" value="ECO:0007669"/>
    <property type="project" value="TreeGrafter"/>
</dbReference>
<dbReference type="Pfam" id="PF09788">
    <property type="entry name" value="Tmemb_55A"/>
    <property type="match status" value="1"/>
</dbReference>
<accession>A0A1S3K3H4</accession>
<keyword evidence="6 11" id="KW-0967">Endosome</keyword>
<dbReference type="KEGG" id="lak:106178509"/>